<gene>
    <name evidence="3" type="ORF">MBSD_n1658</name>
</gene>
<evidence type="ECO:0000259" key="2">
    <source>
        <dbReference type="PROSITE" id="PS51184"/>
    </source>
</evidence>
<dbReference type="Pfam" id="PF13621">
    <property type="entry name" value="Cupin_8"/>
    <property type="match status" value="1"/>
</dbReference>
<name>A0A0K8QNR6_9GAMM</name>
<dbReference type="InterPro" id="IPR003347">
    <property type="entry name" value="JmjC_dom"/>
</dbReference>
<dbReference type="InterPro" id="IPR041667">
    <property type="entry name" value="Cupin_8"/>
</dbReference>
<sequence length="303" mass="34116">MDATAAPLLTLDWTRFQPRRVQAVRHRLHRHPLLQLDELLALARRLEAAGQLRRIGADAEAGTPFIATAADVGALQRIGAEKGWAVLRYVQIDPTYRGLVDTVLDSIQSHVERVDPGMHYRAGFIFISARHTVTPFHMDVENNFILQMRGHKTLYVWEPDDAVAVSEEARDRFHHHRDLIRWREELRDRAHVFELHAGEGAYMPATSPHMVETGDDLSVTMSFTYLTDATRHDAWLHDLHYLMRRAGLHPSSVGRHPALDALGWRAVAALLGVRRIAQRAAGRPVEPTHPPYAAPGPNEGGRA</sequence>
<dbReference type="Gene3D" id="2.60.120.650">
    <property type="entry name" value="Cupin"/>
    <property type="match status" value="1"/>
</dbReference>
<evidence type="ECO:0000256" key="1">
    <source>
        <dbReference type="SAM" id="MobiDB-lite"/>
    </source>
</evidence>
<evidence type="ECO:0000313" key="4">
    <source>
        <dbReference type="Proteomes" id="UP000253740"/>
    </source>
</evidence>
<dbReference type="PROSITE" id="PS51184">
    <property type="entry name" value="JMJC"/>
    <property type="match status" value="1"/>
</dbReference>
<dbReference type="AlphaFoldDB" id="A0A0K8QNR6"/>
<keyword evidence="4" id="KW-1185">Reference proteome</keyword>
<dbReference type="OrthoDB" id="3776825at2"/>
<dbReference type="EMBL" id="DF970200">
    <property type="protein sequence ID" value="GAP66351.1"/>
    <property type="molecule type" value="Genomic_DNA"/>
</dbReference>
<dbReference type="RefSeq" id="WP_062536943.1">
    <property type="nucleotide sequence ID" value="NZ_DF970200.1"/>
</dbReference>
<feature type="domain" description="JmjC" evidence="2">
    <location>
        <begin position="93"/>
        <end position="240"/>
    </location>
</feature>
<proteinExistence type="predicted"/>
<accession>A0A0K8QNR6</accession>
<dbReference type="STRING" id="1475481.GCA_000953855_01689"/>
<evidence type="ECO:0000313" key="3">
    <source>
        <dbReference type="EMBL" id="GAP66351.1"/>
    </source>
</evidence>
<reference evidence="3" key="1">
    <citation type="submission" date="2015-08" db="EMBL/GenBank/DDBJ databases">
        <title>Complete DNA Sequence of Pseudomonas syringae pv. actinidiae, the Causal Agent of Kiwifruit Canker Disease.</title>
        <authorList>
            <person name="Rikkerink E.H.A."/>
            <person name="Fineran P.C."/>
        </authorList>
    </citation>
    <scope>NUCLEOTIDE SEQUENCE</scope>
    <source>
        <strain evidence="3">SkMP5</strain>
    </source>
</reference>
<dbReference type="SUPFAM" id="SSF51197">
    <property type="entry name" value="Clavaminate synthase-like"/>
    <property type="match status" value="1"/>
</dbReference>
<organism evidence="3">
    <name type="scientific">Mizugakiibacter sediminis</name>
    <dbReference type="NCBI Taxonomy" id="1475481"/>
    <lineage>
        <taxon>Bacteria</taxon>
        <taxon>Pseudomonadati</taxon>
        <taxon>Pseudomonadota</taxon>
        <taxon>Gammaproteobacteria</taxon>
        <taxon>Lysobacterales</taxon>
        <taxon>Rhodanobacteraceae</taxon>
        <taxon>Mizugakiibacter</taxon>
    </lineage>
</organism>
<protein>
    <submittedName>
        <fullName evidence="3">Transcription factor jumonji, jmjC</fullName>
    </submittedName>
</protein>
<feature type="region of interest" description="Disordered" evidence="1">
    <location>
        <begin position="280"/>
        <end position="303"/>
    </location>
</feature>
<dbReference type="SMART" id="SM00558">
    <property type="entry name" value="JmjC"/>
    <property type="match status" value="1"/>
</dbReference>
<dbReference type="Proteomes" id="UP000253740">
    <property type="component" value="Unassembled WGS sequence"/>
</dbReference>